<keyword evidence="5" id="KW-0479">Metal-binding</keyword>
<comment type="similarity">
    <text evidence="1 5">Belongs to the dUTPase family.</text>
</comment>
<evidence type="ECO:0000256" key="2">
    <source>
        <dbReference type="ARBA" id="ARBA00022801"/>
    </source>
</evidence>
<evidence type="ECO:0000256" key="4">
    <source>
        <dbReference type="ARBA" id="ARBA00047686"/>
    </source>
</evidence>
<evidence type="ECO:0000256" key="3">
    <source>
        <dbReference type="ARBA" id="ARBA00023080"/>
    </source>
</evidence>
<comment type="function">
    <text evidence="5">This enzyme is involved in nucleotide metabolism: it produces dUMP, the immediate precursor of thymidine nucleotides and it decreases the intracellular concentration of dUTP so that uracil cannot be incorporated into DNA.</text>
</comment>
<gene>
    <name evidence="5" type="primary">dut</name>
    <name evidence="8" type="ORF">DB30_01665</name>
</gene>
<dbReference type="UniPathway" id="UPA00610">
    <property type="reaction ID" value="UER00666"/>
</dbReference>
<feature type="binding site" evidence="5">
    <location>
        <position position="95"/>
    </location>
    <ligand>
        <name>substrate</name>
    </ligand>
</feature>
<comment type="caution">
    <text evidence="8">The sequence shown here is derived from an EMBL/GenBank/DDBJ whole genome shotgun (WGS) entry which is preliminary data.</text>
</comment>
<dbReference type="EC" id="3.6.1.23" evidence="5"/>
<feature type="binding site" evidence="5">
    <location>
        <begin position="99"/>
        <end position="101"/>
    </location>
    <ligand>
        <name>substrate</name>
    </ligand>
</feature>
<comment type="pathway">
    <text evidence="5">Pyrimidine metabolism; dUMP biosynthesis; dUMP from dCTP (dUTP route): step 2/2.</text>
</comment>
<dbReference type="AlphaFoldDB" id="A0A0C2D4Q0"/>
<comment type="catalytic activity">
    <reaction evidence="4 5">
        <text>dUTP + H2O = dUMP + diphosphate + H(+)</text>
        <dbReference type="Rhea" id="RHEA:10248"/>
        <dbReference type="ChEBI" id="CHEBI:15377"/>
        <dbReference type="ChEBI" id="CHEBI:15378"/>
        <dbReference type="ChEBI" id="CHEBI:33019"/>
        <dbReference type="ChEBI" id="CHEBI:61555"/>
        <dbReference type="ChEBI" id="CHEBI:246422"/>
        <dbReference type="EC" id="3.6.1.23"/>
    </reaction>
</comment>
<accession>A0A0C2D4Q0</accession>
<name>A0A0C2D4Q0_9BACT</name>
<dbReference type="GO" id="GO:0004170">
    <property type="term" value="F:dUTP diphosphatase activity"/>
    <property type="evidence" value="ECO:0007669"/>
    <property type="project" value="UniProtKB-UniRule"/>
</dbReference>
<dbReference type="Proteomes" id="UP000031599">
    <property type="component" value="Unassembled WGS sequence"/>
</dbReference>
<evidence type="ECO:0000256" key="5">
    <source>
        <dbReference type="HAMAP-Rule" id="MF_00116"/>
    </source>
</evidence>
<dbReference type="Pfam" id="PF00692">
    <property type="entry name" value="dUTPase"/>
    <property type="match status" value="1"/>
</dbReference>
<feature type="compositionally biased region" description="Basic and acidic residues" evidence="6">
    <location>
        <begin position="1"/>
        <end position="15"/>
    </location>
</feature>
<feature type="region of interest" description="Disordered" evidence="6">
    <location>
        <begin position="1"/>
        <end position="20"/>
    </location>
</feature>
<keyword evidence="2 5" id="KW-0378">Hydrolase</keyword>
<sequence>MSHARKQDQDQHEPGHPPLQLRRLDARAVLPKRMTALAAGLDLAACLPEGDALELAVGARALVPTGWALAIAKGYEGQVRPRSGLALRHGLTVLNAPGTIDADYRGELRVLLVNLGTAPIRIEHATRVAQLVIAPVATVEVVEVEELPPNSKRGAGGFGSTGS</sequence>
<feature type="binding site" evidence="5">
    <location>
        <begin position="82"/>
        <end position="84"/>
    </location>
    <ligand>
        <name>substrate</name>
    </ligand>
</feature>
<dbReference type="Gene3D" id="2.70.40.10">
    <property type="match status" value="1"/>
</dbReference>
<dbReference type="NCBIfam" id="NF001862">
    <property type="entry name" value="PRK00601.1"/>
    <property type="match status" value="1"/>
</dbReference>
<dbReference type="InterPro" id="IPR029054">
    <property type="entry name" value="dUTPase-like"/>
</dbReference>
<evidence type="ECO:0000313" key="8">
    <source>
        <dbReference type="EMBL" id="KIG18161.1"/>
    </source>
</evidence>
<dbReference type="CDD" id="cd07557">
    <property type="entry name" value="trimeric_dUTPase"/>
    <property type="match status" value="1"/>
</dbReference>
<dbReference type="InterPro" id="IPR036157">
    <property type="entry name" value="dUTPase-like_sf"/>
</dbReference>
<evidence type="ECO:0000259" key="7">
    <source>
        <dbReference type="Pfam" id="PF00692"/>
    </source>
</evidence>
<reference evidence="8 9" key="1">
    <citation type="submission" date="2014-12" db="EMBL/GenBank/DDBJ databases">
        <title>Genome assembly of Enhygromyxa salina DSM 15201.</title>
        <authorList>
            <person name="Sharma G."/>
            <person name="Subramanian S."/>
        </authorList>
    </citation>
    <scope>NUCLEOTIDE SEQUENCE [LARGE SCALE GENOMIC DNA]</scope>
    <source>
        <strain evidence="8 9">DSM 15201</strain>
    </source>
</reference>
<comment type="cofactor">
    <cofactor evidence="5">
        <name>Mg(2+)</name>
        <dbReference type="ChEBI" id="CHEBI:18420"/>
    </cofactor>
</comment>
<dbReference type="NCBIfam" id="TIGR00576">
    <property type="entry name" value="dut"/>
    <property type="match status" value="1"/>
</dbReference>
<dbReference type="GO" id="GO:0000287">
    <property type="term" value="F:magnesium ion binding"/>
    <property type="evidence" value="ECO:0007669"/>
    <property type="project" value="UniProtKB-UniRule"/>
</dbReference>
<dbReference type="HAMAP" id="MF_00116">
    <property type="entry name" value="dUTPase_bact"/>
    <property type="match status" value="1"/>
</dbReference>
<evidence type="ECO:0000256" key="6">
    <source>
        <dbReference type="SAM" id="MobiDB-lite"/>
    </source>
</evidence>
<evidence type="ECO:0000313" key="9">
    <source>
        <dbReference type="Proteomes" id="UP000031599"/>
    </source>
</evidence>
<evidence type="ECO:0000256" key="1">
    <source>
        <dbReference type="ARBA" id="ARBA00006581"/>
    </source>
</evidence>
<dbReference type="SUPFAM" id="SSF51283">
    <property type="entry name" value="dUTPase-like"/>
    <property type="match status" value="1"/>
</dbReference>
<dbReference type="PANTHER" id="PTHR11241">
    <property type="entry name" value="DEOXYURIDINE 5'-TRIPHOSPHATE NUCLEOTIDOHYDROLASE"/>
    <property type="match status" value="1"/>
</dbReference>
<keyword evidence="5" id="KW-0460">Magnesium</keyword>
<dbReference type="EMBL" id="JMCC02000014">
    <property type="protein sequence ID" value="KIG18161.1"/>
    <property type="molecule type" value="Genomic_DNA"/>
</dbReference>
<protein>
    <recommendedName>
        <fullName evidence="5">Deoxyuridine 5'-triphosphate nucleotidohydrolase</fullName>
        <shortName evidence="5">dUTPase</shortName>
        <ecNumber evidence="5">3.6.1.23</ecNumber>
    </recommendedName>
    <alternativeName>
        <fullName evidence="5">dUTP pyrophosphatase</fullName>
    </alternativeName>
</protein>
<organism evidence="8 9">
    <name type="scientific">Enhygromyxa salina</name>
    <dbReference type="NCBI Taxonomy" id="215803"/>
    <lineage>
        <taxon>Bacteria</taxon>
        <taxon>Pseudomonadati</taxon>
        <taxon>Myxococcota</taxon>
        <taxon>Polyangia</taxon>
        <taxon>Nannocystales</taxon>
        <taxon>Nannocystaceae</taxon>
        <taxon>Enhygromyxa</taxon>
    </lineage>
</organism>
<dbReference type="RefSeq" id="WP_052547236.1">
    <property type="nucleotide sequence ID" value="NZ_JMCC02000014.1"/>
</dbReference>
<dbReference type="InterPro" id="IPR008181">
    <property type="entry name" value="dUTPase"/>
</dbReference>
<comment type="caution">
    <text evidence="5">Lacks conserved residue(s) required for the propagation of feature annotation.</text>
</comment>
<proteinExistence type="inferred from homology"/>
<dbReference type="GO" id="GO:0046081">
    <property type="term" value="P:dUTP catabolic process"/>
    <property type="evidence" value="ECO:0007669"/>
    <property type="project" value="InterPro"/>
</dbReference>
<feature type="domain" description="dUTPase-like" evidence="7">
    <location>
        <begin position="28"/>
        <end position="162"/>
    </location>
</feature>
<dbReference type="GO" id="GO:0006226">
    <property type="term" value="P:dUMP biosynthetic process"/>
    <property type="evidence" value="ECO:0007669"/>
    <property type="project" value="UniProtKB-UniRule"/>
</dbReference>
<dbReference type="PANTHER" id="PTHR11241:SF0">
    <property type="entry name" value="DEOXYURIDINE 5'-TRIPHOSPHATE NUCLEOTIDOHYDROLASE"/>
    <property type="match status" value="1"/>
</dbReference>
<dbReference type="InterPro" id="IPR033704">
    <property type="entry name" value="dUTPase_trimeric"/>
</dbReference>
<keyword evidence="3 5" id="KW-0546">Nucleotide metabolism</keyword>